<evidence type="ECO:0000313" key="2">
    <source>
        <dbReference type="Proteomes" id="UP001165960"/>
    </source>
</evidence>
<proteinExistence type="predicted"/>
<sequence>MMADQYYQNKKCPLTTPKSVSSLNKKNSSDYIIDHSSSVIYPLIKPRHIRSQAPSPNQDYTPPPLKRHEREANPFPKEKPAGNDTPATPETQITVKLYDETFEEGTHAPPTSTKLPTPPPTVRNSR</sequence>
<protein>
    <submittedName>
        <fullName evidence="1">Uncharacterized protein</fullName>
    </submittedName>
</protein>
<gene>
    <name evidence="1" type="ORF">DSO57_1022517</name>
</gene>
<reference evidence="1" key="1">
    <citation type="submission" date="2022-04" db="EMBL/GenBank/DDBJ databases">
        <title>Genome of the entomopathogenic fungus Entomophthora muscae.</title>
        <authorList>
            <person name="Elya C."/>
            <person name="Lovett B.R."/>
            <person name="Lee E."/>
            <person name="Macias A.M."/>
            <person name="Hajek A.E."/>
            <person name="De Bivort B.L."/>
            <person name="Kasson M.T."/>
            <person name="De Fine Licht H.H."/>
            <person name="Stajich J.E."/>
        </authorList>
    </citation>
    <scope>NUCLEOTIDE SEQUENCE</scope>
    <source>
        <strain evidence="1">Berkeley</strain>
    </source>
</reference>
<evidence type="ECO:0000313" key="1">
    <source>
        <dbReference type="EMBL" id="KAJ9057457.1"/>
    </source>
</evidence>
<keyword evidence="2" id="KW-1185">Reference proteome</keyword>
<dbReference type="EMBL" id="QTSX02005793">
    <property type="protein sequence ID" value="KAJ9057457.1"/>
    <property type="molecule type" value="Genomic_DNA"/>
</dbReference>
<comment type="caution">
    <text evidence="1">The sequence shown here is derived from an EMBL/GenBank/DDBJ whole genome shotgun (WGS) entry which is preliminary data.</text>
</comment>
<name>A0ACC2S4Z0_9FUNG</name>
<organism evidence="1 2">
    <name type="scientific">Entomophthora muscae</name>
    <dbReference type="NCBI Taxonomy" id="34485"/>
    <lineage>
        <taxon>Eukaryota</taxon>
        <taxon>Fungi</taxon>
        <taxon>Fungi incertae sedis</taxon>
        <taxon>Zoopagomycota</taxon>
        <taxon>Entomophthoromycotina</taxon>
        <taxon>Entomophthoromycetes</taxon>
        <taxon>Entomophthorales</taxon>
        <taxon>Entomophthoraceae</taxon>
        <taxon>Entomophthora</taxon>
    </lineage>
</organism>
<accession>A0ACC2S4Z0</accession>
<dbReference type="Proteomes" id="UP001165960">
    <property type="component" value="Unassembled WGS sequence"/>
</dbReference>